<dbReference type="Proteomes" id="UP000245720">
    <property type="component" value="Unassembled WGS sequence"/>
</dbReference>
<protein>
    <submittedName>
        <fullName evidence="4">NADPH-dependent FMN reductase</fullName>
    </submittedName>
</protein>
<evidence type="ECO:0000259" key="3">
    <source>
        <dbReference type="Pfam" id="PF03358"/>
    </source>
</evidence>
<evidence type="ECO:0000313" key="4">
    <source>
        <dbReference type="EMBL" id="PWJ10967.1"/>
    </source>
</evidence>
<comment type="caution">
    <text evidence="4">The sequence shown here is derived from an EMBL/GenBank/DDBJ whole genome shotgun (WGS) entry which is preliminary data.</text>
</comment>
<proteinExistence type="predicted"/>
<evidence type="ECO:0000313" key="5">
    <source>
        <dbReference type="Proteomes" id="UP000245720"/>
    </source>
</evidence>
<keyword evidence="1" id="KW-0285">Flavoprotein</keyword>
<dbReference type="Pfam" id="PF03358">
    <property type="entry name" value="FMN_red"/>
    <property type="match status" value="1"/>
</dbReference>
<dbReference type="InterPro" id="IPR051796">
    <property type="entry name" value="ISF_SsuE-like"/>
</dbReference>
<feature type="domain" description="NADPH-dependent FMN reductase-like" evidence="3">
    <location>
        <begin position="3"/>
        <end position="122"/>
    </location>
</feature>
<evidence type="ECO:0000256" key="2">
    <source>
        <dbReference type="ARBA" id="ARBA00022643"/>
    </source>
</evidence>
<evidence type="ECO:0000256" key="1">
    <source>
        <dbReference type="ARBA" id="ARBA00022630"/>
    </source>
</evidence>
<accession>A0A315XVV3</accession>
<gene>
    <name evidence="4" type="ORF">IE37_02613</name>
</gene>
<dbReference type="RefSeq" id="WP_109727340.1">
    <property type="nucleotide sequence ID" value="NZ_QGDI01000011.1"/>
</dbReference>
<dbReference type="InterPro" id="IPR029039">
    <property type="entry name" value="Flavoprotein-like_sf"/>
</dbReference>
<organism evidence="4 5">
    <name type="scientific">Ruminococcus flavefaciens</name>
    <dbReference type="NCBI Taxonomy" id="1265"/>
    <lineage>
        <taxon>Bacteria</taxon>
        <taxon>Bacillati</taxon>
        <taxon>Bacillota</taxon>
        <taxon>Clostridia</taxon>
        <taxon>Eubacteriales</taxon>
        <taxon>Oscillospiraceae</taxon>
        <taxon>Ruminococcus</taxon>
    </lineage>
</organism>
<dbReference type="OrthoDB" id="9805976at2"/>
<dbReference type="SUPFAM" id="SSF52218">
    <property type="entry name" value="Flavoproteins"/>
    <property type="match status" value="1"/>
</dbReference>
<dbReference type="AlphaFoldDB" id="A0A315XVV3"/>
<name>A0A315XVV3_RUMFL</name>
<dbReference type="InterPro" id="IPR005025">
    <property type="entry name" value="FMN_Rdtase-like_dom"/>
</dbReference>
<reference evidence="4 5" key="1">
    <citation type="submission" date="2018-05" db="EMBL/GenBank/DDBJ databases">
        <title>The Hungate 1000. A catalogue of reference genomes from the rumen microbiome.</title>
        <authorList>
            <person name="Kelly W."/>
        </authorList>
    </citation>
    <scope>NUCLEOTIDE SEQUENCE [LARGE SCALE GENOMIC DNA]</scope>
    <source>
        <strain evidence="4 5">SAb67</strain>
    </source>
</reference>
<dbReference type="PANTHER" id="PTHR43278:SF2">
    <property type="entry name" value="IRON-SULFUR FLAVOPROTEIN"/>
    <property type="match status" value="1"/>
</dbReference>
<dbReference type="PANTHER" id="PTHR43278">
    <property type="entry name" value="NAD(P)H-DEPENDENT FMN-CONTAINING OXIDOREDUCTASE YWQN-RELATED"/>
    <property type="match status" value="1"/>
</dbReference>
<keyword evidence="2" id="KW-0288">FMN</keyword>
<dbReference type="EMBL" id="QGDI01000011">
    <property type="protein sequence ID" value="PWJ10967.1"/>
    <property type="molecule type" value="Genomic_DNA"/>
</dbReference>
<sequence length="179" mass="19703">MSNIVILVGSMRKNGNTARLAQSFAEGAALNNNVEIVSVADCKVNPCIGCNSCFSREGNKCFQDDDMVQIYEKLRNADIVVVASPVYFYGISAQLKAIVDRLHTPMRNTFHIKKLGLLLIGAAQLPNLFDPILMQYQMVLDFFKLESIGTVLVRGVKDIGDIENISALEEAYELGNSLV</sequence>
<dbReference type="GO" id="GO:0016491">
    <property type="term" value="F:oxidoreductase activity"/>
    <property type="evidence" value="ECO:0007669"/>
    <property type="project" value="InterPro"/>
</dbReference>
<dbReference type="Gene3D" id="3.40.50.360">
    <property type="match status" value="1"/>
</dbReference>